<evidence type="ECO:0000313" key="2">
    <source>
        <dbReference type="EMBL" id="KAL2634509.1"/>
    </source>
</evidence>
<dbReference type="EMBL" id="JBHFFA010000003">
    <property type="protein sequence ID" value="KAL2634509.1"/>
    <property type="molecule type" value="Genomic_DNA"/>
</dbReference>
<keyword evidence="3" id="KW-1185">Reference proteome</keyword>
<feature type="compositionally biased region" description="Low complexity" evidence="1">
    <location>
        <begin position="109"/>
        <end position="123"/>
    </location>
</feature>
<evidence type="ECO:0000256" key="1">
    <source>
        <dbReference type="SAM" id="MobiDB-lite"/>
    </source>
</evidence>
<organism evidence="2 3">
    <name type="scientific">Riccia fluitans</name>
    <dbReference type="NCBI Taxonomy" id="41844"/>
    <lineage>
        <taxon>Eukaryota</taxon>
        <taxon>Viridiplantae</taxon>
        <taxon>Streptophyta</taxon>
        <taxon>Embryophyta</taxon>
        <taxon>Marchantiophyta</taxon>
        <taxon>Marchantiopsida</taxon>
        <taxon>Marchantiidae</taxon>
        <taxon>Marchantiales</taxon>
        <taxon>Ricciaceae</taxon>
        <taxon>Riccia</taxon>
    </lineage>
</organism>
<feature type="compositionally biased region" description="Polar residues" evidence="1">
    <location>
        <begin position="1"/>
        <end position="11"/>
    </location>
</feature>
<name>A0ABD1YXI0_9MARC</name>
<feature type="compositionally biased region" description="Basic and acidic residues" evidence="1">
    <location>
        <begin position="82"/>
        <end position="93"/>
    </location>
</feature>
<dbReference type="AlphaFoldDB" id="A0ABD1YXI0"/>
<evidence type="ECO:0000313" key="3">
    <source>
        <dbReference type="Proteomes" id="UP001605036"/>
    </source>
</evidence>
<feature type="region of interest" description="Disordered" evidence="1">
    <location>
        <begin position="1"/>
        <end position="21"/>
    </location>
</feature>
<reference evidence="2 3" key="1">
    <citation type="submission" date="2024-09" db="EMBL/GenBank/DDBJ databases">
        <title>Chromosome-scale assembly of Riccia fluitans.</title>
        <authorList>
            <person name="Paukszto L."/>
            <person name="Sawicki J."/>
            <person name="Karawczyk K."/>
            <person name="Piernik-Szablinska J."/>
            <person name="Szczecinska M."/>
            <person name="Mazdziarz M."/>
        </authorList>
    </citation>
    <scope>NUCLEOTIDE SEQUENCE [LARGE SCALE GENOMIC DNA]</scope>
    <source>
        <strain evidence="2">Rf_01</strain>
        <tissue evidence="2">Aerial parts of the thallus</tissue>
    </source>
</reference>
<protein>
    <submittedName>
        <fullName evidence="2">Uncharacterized protein</fullName>
    </submittedName>
</protein>
<comment type="caution">
    <text evidence="2">The sequence shown here is derived from an EMBL/GenBank/DDBJ whole genome shotgun (WGS) entry which is preliminary data.</text>
</comment>
<gene>
    <name evidence="2" type="ORF">R1flu_005988</name>
</gene>
<sequence>MGKRLSQNIKSSEMGGNLPTLLKSSLTAAEALNQQSSERSYIQHTRPVDLETEMLKCSRLFDSLQPYTSQVEERKGRHQERRSRPGENPRDGHPPSVRSRFGRPDELATDTTTTTGPTRNVLTQEDWWELEHSQV</sequence>
<dbReference type="Proteomes" id="UP001605036">
    <property type="component" value="Unassembled WGS sequence"/>
</dbReference>
<proteinExistence type="predicted"/>
<accession>A0ABD1YXI0</accession>
<feature type="region of interest" description="Disordered" evidence="1">
    <location>
        <begin position="65"/>
        <end position="135"/>
    </location>
</feature>